<keyword evidence="2" id="KW-1185">Reference proteome</keyword>
<comment type="caution">
    <text evidence="1">The sequence shown here is derived from an EMBL/GenBank/DDBJ whole genome shotgun (WGS) entry which is preliminary data.</text>
</comment>
<evidence type="ECO:0000313" key="1">
    <source>
        <dbReference type="EMBL" id="OIT20757.1"/>
    </source>
</evidence>
<organism evidence="1 2">
    <name type="scientific">Nicotiana attenuata</name>
    <name type="common">Coyote tobacco</name>
    <dbReference type="NCBI Taxonomy" id="49451"/>
    <lineage>
        <taxon>Eukaryota</taxon>
        <taxon>Viridiplantae</taxon>
        <taxon>Streptophyta</taxon>
        <taxon>Embryophyta</taxon>
        <taxon>Tracheophyta</taxon>
        <taxon>Spermatophyta</taxon>
        <taxon>Magnoliopsida</taxon>
        <taxon>eudicotyledons</taxon>
        <taxon>Gunneridae</taxon>
        <taxon>Pentapetalae</taxon>
        <taxon>asterids</taxon>
        <taxon>lamiids</taxon>
        <taxon>Solanales</taxon>
        <taxon>Solanaceae</taxon>
        <taxon>Nicotianoideae</taxon>
        <taxon>Nicotianeae</taxon>
        <taxon>Nicotiana</taxon>
    </lineage>
</organism>
<reference evidence="1" key="1">
    <citation type="submission" date="2016-11" db="EMBL/GenBank/DDBJ databases">
        <title>The genome of Nicotiana attenuata.</title>
        <authorList>
            <person name="Xu S."/>
            <person name="Brockmoeller T."/>
            <person name="Gaquerel E."/>
            <person name="Navarro A."/>
            <person name="Kuhl H."/>
            <person name="Gase K."/>
            <person name="Ling Z."/>
            <person name="Zhou W."/>
            <person name="Kreitzer C."/>
            <person name="Stanke M."/>
            <person name="Tang H."/>
            <person name="Lyons E."/>
            <person name="Pandey P."/>
            <person name="Pandey S.P."/>
            <person name="Timmermann B."/>
            <person name="Baldwin I.T."/>
        </authorList>
    </citation>
    <scope>NUCLEOTIDE SEQUENCE [LARGE SCALE GENOMIC DNA]</scope>
    <source>
        <strain evidence="1">UT</strain>
    </source>
</reference>
<dbReference type="AlphaFoldDB" id="A0A1J6JSP9"/>
<sequence length="69" mass="8002">MFPLLQNSNVSMPFVSVIVFLKSPLREFYLFNCFNQGFDQSFIFISTSPLQTKFERSCQIQSKSILLKA</sequence>
<dbReference type="Proteomes" id="UP000187609">
    <property type="component" value="Unassembled WGS sequence"/>
</dbReference>
<evidence type="ECO:0000313" key="2">
    <source>
        <dbReference type="Proteomes" id="UP000187609"/>
    </source>
</evidence>
<name>A0A1J6JSP9_NICAT</name>
<accession>A0A1J6JSP9</accession>
<dbReference type="Gramene" id="OIT20757">
    <property type="protein sequence ID" value="OIT20757"/>
    <property type="gene ID" value="A4A49_38986"/>
</dbReference>
<proteinExistence type="predicted"/>
<protein>
    <submittedName>
        <fullName evidence="1">Uncharacterized protein</fullName>
    </submittedName>
</protein>
<dbReference type="EMBL" id="MJEQ01004942">
    <property type="protein sequence ID" value="OIT20757.1"/>
    <property type="molecule type" value="Genomic_DNA"/>
</dbReference>
<gene>
    <name evidence="1" type="ORF">A4A49_38986</name>
</gene>